<accession>A0A9X3F610</accession>
<proteinExistence type="predicted"/>
<feature type="transmembrane region" description="Helical" evidence="1">
    <location>
        <begin position="42"/>
        <end position="59"/>
    </location>
</feature>
<comment type="caution">
    <text evidence="2">The sequence shown here is derived from an EMBL/GenBank/DDBJ whole genome shotgun (WGS) entry which is preliminary data.</text>
</comment>
<keyword evidence="1" id="KW-0472">Membrane</keyword>
<keyword evidence="1" id="KW-0812">Transmembrane</keyword>
<name>A0A9X3F610_9BACT</name>
<dbReference type="AlphaFoldDB" id="A0A9X3F610"/>
<dbReference type="RefSeq" id="WP_267775628.1">
    <property type="nucleotide sequence ID" value="NZ_JAPNKE010000002.1"/>
</dbReference>
<evidence type="ECO:0000313" key="2">
    <source>
        <dbReference type="EMBL" id="MCY1012273.1"/>
    </source>
</evidence>
<reference evidence="2" key="1">
    <citation type="submission" date="2022-11" db="EMBL/GenBank/DDBJ databases">
        <title>Minimal conservation of predation-associated metabolite biosynthetic gene clusters underscores biosynthetic potential of Myxococcota including descriptions for ten novel species: Archangium lansinium sp. nov., Myxococcus landrumus sp. nov., Nannocystis bai.</title>
        <authorList>
            <person name="Ahearne A."/>
            <person name="Stevens C."/>
            <person name="Phillips K."/>
        </authorList>
    </citation>
    <scope>NUCLEOTIDE SEQUENCE</scope>
    <source>
        <strain evidence="2">Na p29</strain>
    </source>
</reference>
<gene>
    <name evidence="2" type="ORF">OV079_43415</name>
</gene>
<dbReference type="Proteomes" id="UP001150924">
    <property type="component" value="Unassembled WGS sequence"/>
</dbReference>
<protein>
    <submittedName>
        <fullName evidence="2">Uncharacterized protein</fullName>
    </submittedName>
</protein>
<evidence type="ECO:0000313" key="3">
    <source>
        <dbReference type="Proteomes" id="UP001150924"/>
    </source>
</evidence>
<evidence type="ECO:0000256" key="1">
    <source>
        <dbReference type="SAM" id="Phobius"/>
    </source>
</evidence>
<keyword evidence="1" id="KW-1133">Transmembrane helix</keyword>
<dbReference type="EMBL" id="JAPNKE010000002">
    <property type="protein sequence ID" value="MCY1012273.1"/>
    <property type="molecule type" value="Genomic_DNA"/>
</dbReference>
<sequence>MATAEFWDYAFARLFGRAKGIAEMLFEFVFFMSAFYPSWRAVLGALLVVAAMSLALGWWQRRLLRSHLEGAGAGKALAGGAMAVASGRGPSEGLMAADRN</sequence>
<organism evidence="2 3">
    <name type="scientific">Nannocystis pusilla</name>
    <dbReference type="NCBI Taxonomy" id="889268"/>
    <lineage>
        <taxon>Bacteria</taxon>
        <taxon>Pseudomonadati</taxon>
        <taxon>Myxococcota</taxon>
        <taxon>Polyangia</taxon>
        <taxon>Nannocystales</taxon>
        <taxon>Nannocystaceae</taxon>
        <taxon>Nannocystis</taxon>
    </lineage>
</organism>
<keyword evidence="3" id="KW-1185">Reference proteome</keyword>